<dbReference type="AlphaFoldDB" id="A0A0H3I2R1"/>
<evidence type="ECO:0000313" key="13">
    <source>
        <dbReference type="Proteomes" id="UP001194579"/>
    </source>
</evidence>
<dbReference type="PRINTS" id="PR00174">
    <property type="entry name" value="LACYSMPORT"/>
</dbReference>
<evidence type="ECO:0000259" key="9">
    <source>
        <dbReference type="PROSITE" id="PS50850"/>
    </source>
</evidence>
<feature type="transmembrane region" description="Helical" evidence="8">
    <location>
        <begin position="386"/>
        <end position="405"/>
    </location>
</feature>
<feature type="transmembrane region" description="Helical" evidence="8">
    <location>
        <begin position="14"/>
        <end position="39"/>
    </location>
</feature>
<evidence type="ECO:0000256" key="1">
    <source>
        <dbReference type="ARBA" id="ARBA00004429"/>
    </source>
</evidence>
<evidence type="ECO:0000256" key="8">
    <source>
        <dbReference type="SAM" id="Phobius"/>
    </source>
</evidence>
<feature type="transmembrane region" description="Helical" evidence="8">
    <location>
        <begin position="354"/>
        <end position="374"/>
    </location>
</feature>
<keyword evidence="2" id="KW-0813">Transport</keyword>
<dbReference type="Pfam" id="PF01306">
    <property type="entry name" value="LacY_symp"/>
    <property type="match status" value="1"/>
</dbReference>
<dbReference type="HOGENOM" id="CLU_055585_0_0_6"/>
<dbReference type="NCBIfam" id="TIGR00882">
    <property type="entry name" value="2A0105"/>
    <property type="match status" value="1"/>
</dbReference>
<evidence type="ECO:0000313" key="12">
    <source>
        <dbReference type="Proteomes" id="UP000008044"/>
    </source>
</evidence>
<dbReference type="Gene3D" id="1.20.1250.20">
    <property type="entry name" value="MFS general substrate transporter like domains"/>
    <property type="match status" value="2"/>
</dbReference>
<dbReference type="NCBIfam" id="NF007077">
    <property type="entry name" value="PRK09528.1"/>
    <property type="match status" value="1"/>
</dbReference>
<evidence type="ECO:0000256" key="2">
    <source>
        <dbReference type="ARBA" id="ARBA00022448"/>
    </source>
</evidence>
<protein>
    <submittedName>
        <fullName evidence="10">Lactose permease</fullName>
    </submittedName>
    <submittedName>
        <fullName evidence="11">MFS transporter</fullName>
    </submittedName>
</protein>
<reference evidence="10" key="2">
    <citation type="submission" date="2012-03" db="EMBL/GenBank/DDBJ databases">
        <authorList>
            <person name="Koskinen P."/>
            <person name="Laine P."/>
            <person name="Niemi O."/>
            <person name="Nykyri J."/>
            <person name="Harjunpaa H."/>
            <person name="Auvinen P."/>
            <person name="Paulin L."/>
            <person name="Pirhonen M."/>
            <person name="Palva T."/>
            <person name="Holm L."/>
        </authorList>
    </citation>
    <scope>NUCLEOTIDE SEQUENCE</scope>
    <source>
        <strain evidence="10">SCC3193</strain>
    </source>
</reference>
<feature type="transmembrane region" description="Helical" evidence="8">
    <location>
        <begin position="81"/>
        <end position="100"/>
    </location>
</feature>
<evidence type="ECO:0000313" key="11">
    <source>
        <dbReference type="EMBL" id="MBI0555129.1"/>
    </source>
</evidence>
<feature type="transmembrane region" description="Helical" evidence="8">
    <location>
        <begin position="150"/>
        <end position="167"/>
    </location>
</feature>
<dbReference type="GO" id="GO:0005886">
    <property type="term" value="C:plasma membrane"/>
    <property type="evidence" value="ECO:0007669"/>
    <property type="project" value="UniProtKB-SubCell"/>
</dbReference>
<dbReference type="InterPro" id="IPR020846">
    <property type="entry name" value="MFS_dom"/>
</dbReference>
<keyword evidence="3" id="KW-1003">Cell membrane</keyword>
<dbReference type="InterPro" id="IPR036259">
    <property type="entry name" value="MFS_trans_sf"/>
</dbReference>
<dbReference type="PROSITE" id="PS50850">
    <property type="entry name" value="MFS"/>
    <property type="match status" value="1"/>
</dbReference>
<feature type="transmembrane region" description="Helical" evidence="8">
    <location>
        <begin position="323"/>
        <end position="342"/>
    </location>
</feature>
<dbReference type="KEGG" id="pec:W5S_0753"/>
<keyword evidence="13" id="KW-1185">Reference proteome</keyword>
<evidence type="ECO:0000313" key="10">
    <source>
        <dbReference type="EMBL" id="AFI88872.1"/>
    </source>
</evidence>
<dbReference type="GO" id="GO:0015528">
    <property type="term" value="F:lactose:proton symporter activity"/>
    <property type="evidence" value="ECO:0007669"/>
    <property type="project" value="TreeGrafter"/>
</dbReference>
<feature type="transmembrane region" description="Helical" evidence="8">
    <location>
        <begin position="227"/>
        <end position="244"/>
    </location>
</feature>
<proteinExistence type="predicted"/>
<dbReference type="PANTHER" id="PTHR23522:SF10">
    <property type="entry name" value="3-PHENYLPROPIONIC ACID TRANSPORTER-RELATED"/>
    <property type="match status" value="1"/>
</dbReference>
<feature type="transmembrane region" description="Helical" evidence="8">
    <location>
        <begin position="51"/>
        <end position="69"/>
    </location>
</feature>
<evidence type="ECO:0000256" key="4">
    <source>
        <dbReference type="ARBA" id="ARBA00022519"/>
    </source>
</evidence>
<dbReference type="RefSeq" id="WP_014698753.1">
    <property type="nucleotide sequence ID" value="NC_017845.1"/>
</dbReference>
<reference evidence="10 12" key="1">
    <citation type="journal article" date="2012" name="J. Bacteriol.">
        <title>Genome sequence of Pectobacterium sp. strain SCC3193.</title>
        <authorList>
            <person name="Koskinen J.P."/>
            <person name="Laine P."/>
            <person name="Niemi O."/>
            <person name="Nykyri J."/>
            <person name="Harjunpaa H."/>
            <person name="Auvinen P."/>
            <person name="Paulin L."/>
            <person name="Pirhonen M."/>
            <person name="Palva T."/>
            <person name="Holm L."/>
        </authorList>
    </citation>
    <scope>NUCLEOTIDE SEQUENCE [LARGE SCALE GENOMIC DNA]</scope>
    <source>
        <strain evidence="10 12">SCC3193</strain>
    </source>
</reference>
<reference evidence="13" key="3">
    <citation type="submission" date="2023-07" db="EMBL/GenBank/DDBJ databases">
        <title>Identification of Pectobacterium versatile causing blackleg of potato from New York State with a whole genome sequencing approach.</title>
        <authorList>
            <person name="Ma X."/>
            <person name="Swingle B."/>
        </authorList>
    </citation>
    <scope>NUCLEOTIDE SEQUENCE [LARGE SCALE GENOMIC DNA]</scope>
    <source>
        <strain evidence="13">NY1588A</strain>
    </source>
</reference>
<keyword evidence="6 8" id="KW-1133">Transmembrane helix</keyword>
<dbReference type="SUPFAM" id="SSF103473">
    <property type="entry name" value="MFS general substrate transporter"/>
    <property type="match status" value="1"/>
</dbReference>
<gene>
    <name evidence="10" type="ordered locus">W5S_0753</name>
    <name evidence="11" type="ORF">F6Q06_11605</name>
</gene>
<feature type="domain" description="Major facilitator superfamily (MFS) profile" evidence="9">
    <location>
        <begin position="13"/>
        <end position="409"/>
    </location>
</feature>
<reference evidence="11" key="4">
    <citation type="submission" date="2024-05" db="EMBL/GenBank/DDBJ databases">
        <title>Identification of Pectobacterium versatile causing blackleg of potato from New York State with a whole genome sequencing approach.</title>
        <authorList>
            <person name="Ma X."/>
            <person name="Swingle B."/>
        </authorList>
    </citation>
    <scope>NUCLEOTIDE SEQUENCE</scope>
    <source>
        <strain evidence="11">NY1588A</strain>
    </source>
</reference>
<feature type="transmembrane region" description="Helical" evidence="8">
    <location>
        <begin position="295"/>
        <end position="317"/>
    </location>
</feature>
<dbReference type="InterPro" id="IPR000576">
    <property type="entry name" value="LacY/RafB_perm_fam"/>
</dbReference>
<evidence type="ECO:0000256" key="5">
    <source>
        <dbReference type="ARBA" id="ARBA00022692"/>
    </source>
</evidence>
<feature type="transmembrane region" description="Helical" evidence="8">
    <location>
        <begin position="264"/>
        <end position="288"/>
    </location>
</feature>
<dbReference type="PATRIC" id="fig|1166016.3.peg.756"/>
<dbReference type="Proteomes" id="UP001194579">
    <property type="component" value="Unassembled WGS sequence"/>
</dbReference>
<dbReference type="Proteomes" id="UP000008044">
    <property type="component" value="Chromosome"/>
</dbReference>
<name>A0A0H3I2R1_PECPM</name>
<keyword evidence="4" id="KW-0997">Cell inner membrane</keyword>
<comment type="subcellular location">
    <subcellularLocation>
        <location evidence="1">Cell inner membrane</location>
        <topology evidence="1">Multi-pass membrane protein</topology>
    </subcellularLocation>
</comment>
<evidence type="ECO:0000256" key="6">
    <source>
        <dbReference type="ARBA" id="ARBA00022989"/>
    </source>
</evidence>
<accession>A0A0H3I2R1</accession>
<keyword evidence="5 8" id="KW-0812">Transmembrane</keyword>
<dbReference type="STRING" id="1905730.W5S_0753"/>
<feature type="transmembrane region" description="Helical" evidence="8">
    <location>
        <begin position="173"/>
        <end position="192"/>
    </location>
</feature>
<dbReference type="EMBL" id="WABS01000020">
    <property type="protein sequence ID" value="MBI0555129.1"/>
    <property type="molecule type" value="Genomic_DNA"/>
</dbReference>
<dbReference type="EMBL" id="CP003415">
    <property type="protein sequence ID" value="AFI88872.1"/>
    <property type="molecule type" value="Genomic_DNA"/>
</dbReference>
<dbReference type="PANTHER" id="PTHR23522">
    <property type="entry name" value="BLL5896 PROTEIN"/>
    <property type="match status" value="1"/>
</dbReference>
<keyword evidence="7 8" id="KW-0472">Membrane</keyword>
<dbReference type="GO" id="GO:0030395">
    <property type="term" value="F:lactose binding"/>
    <property type="evidence" value="ECO:0007669"/>
    <property type="project" value="TreeGrafter"/>
</dbReference>
<feature type="transmembrane region" description="Helical" evidence="8">
    <location>
        <begin position="106"/>
        <end position="130"/>
    </location>
</feature>
<evidence type="ECO:0000256" key="7">
    <source>
        <dbReference type="ARBA" id="ARBA00023136"/>
    </source>
</evidence>
<dbReference type="eggNOG" id="COG2211">
    <property type="taxonomic scope" value="Bacteria"/>
</dbReference>
<sequence>MPTTSCYYKNNRNFWIFGAFFFLYFFIMATCFPFLPIWLSDVIGLNKTDTGIVFSFLSLFAILFQPFLGILSDKLGMKKHLLWVISALLLFFAPFFLYVFAPLLKINVILGALVGGLYIGFSFSAGAGAIEAYIERISRQHHFEYGKARMFGCFGWGICASTAGMLFNINPDIVFWMGSGSAIILLVLLCLAKTESNPTAAVMNSLGANASPFSLKLALGLLTNRQFWLLVLYVVGVACIYDVYDQQFANFFKSFFSSQEQGNQIFGFVTTAGEAANALVMFCTPWLIGRIGAKNALLVAGTIMSIRILGSACATSVTEVIILKMLHAFEVPLLLIGIFKYIANTFDSRLSATIYLVGFQFAKQFMAIFLSSAAGNLYDRIGFNQTYLILGGIALAFTAISAFTLSSSRNTASMRSQAAH</sequence>
<evidence type="ECO:0000256" key="3">
    <source>
        <dbReference type="ARBA" id="ARBA00022475"/>
    </source>
</evidence>
<organism evidence="10 12">
    <name type="scientific">Pectobacterium parmentieri</name>
    <dbReference type="NCBI Taxonomy" id="1905730"/>
    <lineage>
        <taxon>Bacteria</taxon>
        <taxon>Pseudomonadati</taxon>
        <taxon>Pseudomonadota</taxon>
        <taxon>Gammaproteobacteria</taxon>
        <taxon>Enterobacterales</taxon>
        <taxon>Pectobacteriaceae</taxon>
        <taxon>Pectobacterium</taxon>
    </lineage>
</organism>